<dbReference type="EMBL" id="FOSF01000023">
    <property type="protein sequence ID" value="SFK08857.1"/>
    <property type="molecule type" value="Genomic_DNA"/>
</dbReference>
<sequence length="61" mass="7044">MARPIKVIPTLEGEAAATFLKRAEDAERRYRERKEAGKLRDITKDPKYQAMKKLFANPLVL</sequence>
<dbReference type="AlphaFoldDB" id="A0A662Z996"/>
<keyword evidence="2" id="KW-1185">Reference proteome</keyword>
<organism evidence="1 2">
    <name type="scientific">Succinivibrio dextrinosolvens</name>
    <dbReference type="NCBI Taxonomy" id="83771"/>
    <lineage>
        <taxon>Bacteria</taxon>
        <taxon>Pseudomonadati</taxon>
        <taxon>Pseudomonadota</taxon>
        <taxon>Gammaproteobacteria</taxon>
        <taxon>Aeromonadales</taxon>
        <taxon>Succinivibrionaceae</taxon>
        <taxon>Succinivibrio</taxon>
    </lineage>
</organism>
<accession>A0A662Z996</accession>
<proteinExistence type="predicted"/>
<reference evidence="1 2" key="1">
    <citation type="submission" date="2016-10" db="EMBL/GenBank/DDBJ databases">
        <authorList>
            <person name="Varghese N."/>
            <person name="Submissions S."/>
        </authorList>
    </citation>
    <scope>NUCLEOTIDE SEQUENCE [LARGE SCALE GENOMIC DNA]</scope>
    <source>
        <strain evidence="1 2">22B</strain>
    </source>
</reference>
<dbReference type="RefSeq" id="WP_074840637.1">
    <property type="nucleotide sequence ID" value="NZ_CP047056.1"/>
</dbReference>
<protein>
    <submittedName>
        <fullName evidence="1">Uncharacterized protein</fullName>
    </submittedName>
</protein>
<evidence type="ECO:0000313" key="1">
    <source>
        <dbReference type="EMBL" id="SFK08857.1"/>
    </source>
</evidence>
<evidence type="ECO:0000313" key="2">
    <source>
        <dbReference type="Proteomes" id="UP000243374"/>
    </source>
</evidence>
<name>A0A662Z996_9GAMM</name>
<gene>
    <name evidence="1" type="ORF">SAMN04487865_102320</name>
</gene>
<dbReference type="Proteomes" id="UP000243374">
    <property type="component" value="Unassembled WGS sequence"/>
</dbReference>